<dbReference type="GO" id="GO:0004518">
    <property type="term" value="F:nuclease activity"/>
    <property type="evidence" value="ECO:0007669"/>
    <property type="project" value="UniProtKB-KW"/>
</dbReference>
<reference evidence="9 10" key="1">
    <citation type="submission" date="2017-06" db="EMBL/GenBank/DDBJ databases">
        <title>Genome sequencing of cyanobaciteial culture collection at National Institute for Environmental Studies (NIES).</title>
        <authorList>
            <person name="Hirose Y."/>
            <person name="Shimura Y."/>
            <person name="Fujisawa T."/>
            <person name="Nakamura Y."/>
            <person name="Kawachi M."/>
        </authorList>
    </citation>
    <scope>NUCLEOTIDE SEQUENCE [LARGE SCALE GENOMIC DNA]</scope>
    <source>
        <strain evidence="9 10">NIES-806</strain>
    </source>
</reference>
<dbReference type="InterPro" id="IPR029060">
    <property type="entry name" value="PIN-like_dom_sf"/>
</dbReference>
<evidence type="ECO:0000256" key="2">
    <source>
        <dbReference type="ARBA" id="ARBA00022649"/>
    </source>
</evidence>
<keyword evidence="5" id="KW-0378">Hydrolase</keyword>
<dbReference type="GO" id="GO:0046872">
    <property type="term" value="F:metal ion binding"/>
    <property type="evidence" value="ECO:0007669"/>
    <property type="project" value="UniProtKB-KW"/>
</dbReference>
<gene>
    <name evidence="9" type="ORF">NIES806_10150</name>
</gene>
<comment type="similarity">
    <text evidence="7">Belongs to the PINc/VapC protein family.</text>
</comment>
<dbReference type="InterPro" id="IPR002716">
    <property type="entry name" value="PIN_dom"/>
</dbReference>
<name>A0A1Z4UZW8_9CYAN</name>
<dbReference type="KEGG" id="dcm:NIES806_10150"/>
<accession>A0A1Z4UZW8</accession>
<evidence type="ECO:0000256" key="1">
    <source>
        <dbReference type="ARBA" id="ARBA00001946"/>
    </source>
</evidence>
<evidence type="ECO:0000256" key="4">
    <source>
        <dbReference type="ARBA" id="ARBA00022723"/>
    </source>
</evidence>
<proteinExistence type="inferred from homology"/>
<feature type="domain" description="PIN" evidence="8">
    <location>
        <begin position="3"/>
        <end position="136"/>
    </location>
</feature>
<evidence type="ECO:0000256" key="5">
    <source>
        <dbReference type="ARBA" id="ARBA00022801"/>
    </source>
</evidence>
<dbReference type="Gene3D" id="3.40.50.1010">
    <property type="entry name" value="5'-nuclease"/>
    <property type="match status" value="1"/>
</dbReference>
<keyword evidence="10" id="KW-1185">Reference proteome</keyword>
<keyword evidence="6" id="KW-0460">Magnesium</keyword>
<dbReference type="AlphaFoldDB" id="A0A1Z4UZW8"/>
<dbReference type="PANTHER" id="PTHR33653:SF1">
    <property type="entry name" value="RIBONUCLEASE VAPC2"/>
    <property type="match status" value="1"/>
</dbReference>
<evidence type="ECO:0000256" key="7">
    <source>
        <dbReference type="ARBA" id="ARBA00038093"/>
    </source>
</evidence>
<evidence type="ECO:0000256" key="6">
    <source>
        <dbReference type="ARBA" id="ARBA00022842"/>
    </source>
</evidence>
<dbReference type="OrthoDB" id="428590at2"/>
<protein>
    <recommendedName>
        <fullName evidence="8">PIN domain-containing protein</fullName>
    </recommendedName>
</protein>
<dbReference type="Proteomes" id="UP000218702">
    <property type="component" value="Chromosome"/>
</dbReference>
<evidence type="ECO:0000313" key="9">
    <source>
        <dbReference type="EMBL" id="BAZ84822.1"/>
    </source>
</evidence>
<organism evidence="9 10">
    <name type="scientific">Dolichospermum compactum NIES-806</name>
    <dbReference type="NCBI Taxonomy" id="1973481"/>
    <lineage>
        <taxon>Bacteria</taxon>
        <taxon>Bacillati</taxon>
        <taxon>Cyanobacteriota</taxon>
        <taxon>Cyanophyceae</taxon>
        <taxon>Nostocales</taxon>
        <taxon>Aphanizomenonaceae</taxon>
        <taxon>Dolichospermum</taxon>
        <taxon>Dolichospermum compactum</taxon>
    </lineage>
</organism>
<dbReference type="EMBL" id="AP018316">
    <property type="protein sequence ID" value="BAZ84822.1"/>
    <property type="molecule type" value="Genomic_DNA"/>
</dbReference>
<evidence type="ECO:0000313" key="10">
    <source>
        <dbReference type="Proteomes" id="UP000218702"/>
    </source>
</evidence>
<evidence type="ECO:0000259" key="8">
    <source>
        <dbReference type="Pfam" id="PF01850"/>
    </source>
</evidence>
<dbReference type="SUPFAM" id="SSF88723">
    <property type="entry name" value="PIN domain-like"/>
    <property type="match status" value="1"/>
</dbReference>
<sequence>MSYLLDTNHCSYIINGNPQVTDTLKSSSSVTIGISIITYAELLYMTEKSALKSQNLGAVQVFLSDVDLYFIDEETAIIYSRLKSSVFNYFAPQEKSKRRNFSIENLGFSDHDLWIAATAIQHNLTLVSADSDFRRIHQVQPFPLESWV</sequence>
<keyword evidence="3" id="KW-0540">Nuclease</keyword>
<evidence type="ECO:0000256" key="3">
    <source>
        <dbReference type="ARBA" id="ARBA00022722"/>
    </source>
</evidence>
<dbReference type="InterPro" id="IPR050556">
    <property type="entry name" value="Type_II_TA_system_RNase"/>
</dbReference>
<comment type="cofactor">
    <cofactor evidence="1">
        <name>Mg(2+)</name>
        <dbReference type="ChEBI" id="CHEBI:18420"/>
    </cofactor>
</comment>
<dbReference type="RefSeq" id="WP_096664788.1">
    <property type="nucleotide sequence ID" value="NZ_AP018316.1"/>
</dbReference>
<keyword evidence="4" id="KW-0479">Metal-binding</keyword>
<dbReference type="CDD" id="cd09881">
    <property type="entry name" value="PIN_VapC4-5_FitB-like"/>
    <property type="match status" value="1"/>
</dbReference>
<dbReference type="GO" id="GO:0016787">
    <property type="term" value="F:hydrolase activity"/>
    <property type="evidence" value="ECO:0007669"/>
    <property type="project" value="UniProtKB-KW"/>
</dbReference>
<dbReference type="PANTHER" id="PTHR33653">
    <property type="entry name" value="RIBONUCLEASE VAPC2"/>
    <property type="match status" value="1"/>
</dbReference>
<dbReference type="Pfam" id="PF01850">
    <property type="entry name" value="PIN"/>
    <property type="match status" value="1"/>
</dbReference>
<keyword evidence="2" id="KW-1277">Toxin-antitoxin system</keyword>